<gene>
    <name evidence="1" type="ORF">GRAN_1529</name>
</gene>
<reference evidence="1 2" key="1">
    <citation type="submission" date="2018-11" db="EMBL/GenBank/DDBJ databases">
        <authorList>
            <person name="Mardanov A.V."/>
            <person name="Ravin N.V."/>
            <person name="Dedysh S.N."/>
        </authorList>
    </citation>
    <scope>NUCLEOTIDE SEQUENCE [LARGE SCALE GENOMIC DNA]</scope>
    <source>
        <strain evidence="1 2">AF10</strain>
    </source>
</reference>
<comment type="caution">
    <text evidence="1">The sequence shown here is derived from an EMBL/GenBank/DDBJ whole genome shotgun (WGS) entry which is preliminary data.</text>
</comment>
<evidence type="ECO:0000313" key="1">
    <source>
        <dbReference type="EMBL" id="RXH58219.1"/>
    </source>
</evidence>
<proteinExistence type="predicted"/>
<dbReference type="Proteomes" id="UP000289437">
    <property type="component" value="Unassembled WGS sequence"/>
</dbReference>
<protein>
    <submittedName>
        <fullName evidence="1">Uncharacterized protein</fullName>
    </submittedName>
</protein>
<name>A0A4Q0T856_9BACT</name>
<accession>A0A4Q0T856</accession>
<organism evidence="1 2">
    <name type="scientific">Granulicella sibirica</name>
    <dbReference type="NCBI Taxonomy" id="2479048"/>
    <lineage>
        <taxon>Bacteria</taxon>
        <taxon>Pseudomonadati</taxon>
        <taxon>Acidobacteriota</taxon>
        <taxon>Terriglobia</taxon>
        <taxon>Terriglobales</taxon>
        <taxon>Acidobacteriaceae</taxon>
        <taxon>Granulicella</taxon>
    </lineage>
</organism>
<keyword evidence="2" id="KW-1185">Reference proteome</keyword>
<dbReference type="EMBL" id="RDSM01000001">
    <property type="protein sequence ID" value="RXH58219.1"/>
    <property type="molecule type" value="Genomic_DNA"/>
</dbReference>
<dbReference type="AlphaFoldDB" id="A0A4Q0T856"/>
<reference evidence="2" key="2">
    <citation type="submission" date="2019-02" db="EMBL/GenBank/DDBJ databases">
        <title>Granulicella sibirica sp. nov., a psychrotolerant acidobacterium isolated from an organic soil layer in forested tundra, West Siberia.</title>
        <authorList>
            <person name="Oshkin I.Y."/>
            <person name="Kulichevskaya I.S."/>
            <person name="Rijpstra W.I.C."/>
            <person name="Sinninghe Damste J.S."/>
            <person name="Rakitin A.L."/>
            <person name="Ravin N.V."/>
            <person name="Dedysh S.N."/>
        </authorList>
    </citation>
    <scope>NUCLEOTIDE SEQUENCE [LARGE SCALE GENOMIC DNA]</scope>
    <source>
        <strain evidence="2">AF10</strain>
    </source>
</reference>
<sequence length="96" mass="10714">MSEVVSFRLVAKNAPREVEHGPRVAAEKNAKGVPRSFPDQRQKVLISGFNKNHYARCIIAQMMSADHGLPDFRSFGKLIRHIGDNVCVHRTSSSRG</sequence>
<evidence type="ECO:0000313" key="2">
    <source>
        <dbReference type="Proteomes" id="UP000289437"/>
    </source>
</evidence>